<feature type="region of interest" description="Disordered" evidence="1">
    <location>
        <begin position="216"/>
        <end position="259"/>
    </location>
</feature>
<dbReference type="OrthoDB" id="6372253at2"/>
<organism evidence="2 3">
    <name type="scientific">Mucilaginibacter gossypiicola</name>
    <dbReference type="NCBI Taxonomy" id="551995"/>
    <lineage>
        <taxon>Bacteria</taxon>
        <taxon>Pseudomonadati</taxon>
        <taxon>Bacteroidota</taxon>
        <taxon>Sphingobacteriia</taxon>
        <taxon>Sphingobacteriales</taxon>
        <taxon>Sphingobacteriaceae</taxon>
        <taxon>Mucilaginibacter</taxon>
    </lineage>
</organism>
<protein>
    <recommendedName>
        <fullName evidence="4">DUF3945 domain-containing protein</fullName>
    </recommendedName>
</protein>
<evidence type="ECO:0008006" key="4">
    <source>
        <dbReference type="Google" id="ProtNLM"/>
    </source>
</evidence>
<sequence>MNTENLDFLKNNLLNLGFGDKVNAEMEKQIKAKVPEFSLSTEQTYNQKKMDYTLHFKAGDQHDMYFFNRYDASLKNEADPAKDRMQTMYINKGNGITAKEAFNLLEGRAVEKKLYNKESEPYIAWLKLDFKDTDDRGNHKLLKFGEGYGYDLEKTLAQYPIKQLGDQQQKEELLRSLKKGNAQQVTIEKDGQSHKYYLAAEPQYKQVNVYDQNLKSVRRESLKQDNAQDQSQAKSNKQNQKQQPDDQPRKQQSRKQKVH</sequence>
<dbReference type="STRING" id="551995.SAMN05192574_102325"/>
<keyword evidence="3" id="KW-1185">Reference proteome</keyword>
<gene>
    <name evidence="2" type="ORF">SAMN05192574_102325</name>
</gene>
<evidence type="ECO:0000313" key="2">
    <source>
        <dbReference type="EMBL" id="SEN05917.1"/>
    </source>
</evidence>
<name>A0A1H8DHB0_9SPHI</name>
<dbReference type="EMBL" id="FOCL01000002">
    <property type="protein sequence ID" value="SEN05917.1"/>
    <property type="molecule type" value="Genomic_DNA"/>
</dbReference>
<feature type="compositionally biased region" description="Low complexity" evidence="1">
    <location>
        <begin position="227"/>
        <end position="242"/>
    </location>
</feature>
<evidence type="ECO:0000313" key="3">
    <source>
        <dbReference type="Proteomes" id="UP000198942"/>
    </source>
</evidence>
<evidence type="ECO:0000256" key="1">
    <source>
        <dbReference type="SAM" id="MobiDB-lite"/>
    </source>
</evidence>
<accession>A0A1H8DHB0</accession>
<dbReference type="RefSeq" id="WP_091209416.1">
    <property type="nucleotide sequence ID" value="NZ_FOCL01000002.1"/>
</dbReference>
<dbReference type="Proteomes" id="UP000198942">
    <property type="component" value="Unassembled WGS sequence"/>
</dbReference>
<reference evidence="3" key="1">
    <citation type="submission" date="2016-10" db="EMBL/GenBank/DDBJ databases">
        <authorList>
            <person name="Varghese N."/>
            <person name="Submissions S."/>
        </authorList>
    </citation>
    <scope>NUCLEOTIDE SEQUENCE [LARGE SCALE GENOMIC DNA]</scope>
    <source>
        <strain evidence="3">Gh-48</strain>
    </source>
</reference>
<dbReference type="AlphaFoldDB" id="A0A1H8DHB0"/>
<proteinExistence type="predicted"/>